<protein>
    <recommendedName>
        <fullName evidence="2">Amidohydrolase-related domain-containing protein</fullName>
    </recommendedName>
</protein>
<dbReference type="InterPro" id="IPR032466">
    <property type="entry name" value="Metal_Hydrolase"/>
</dbReference>
<dbReference type="STRING" id="341663.Q0CZ61"/>
<dbReference type="Pfam" id="PF01979">
    <property type="entry name" value="Amidohydro_1"/>
    <property type="match status" value="1"/>
</dbReference>
<keyword evidence="1" id="KW-0378">Hydrolase</keyword>
<organism evidence="3 4">
    <name type="scientific">Aspergillus terreus (strain NIH 2624 / FGSC A1156)</name>
    <dbReference type="NCBI Taxonomy" id="341663"/>
    <lineage>
        <taxon>Eukaryota</taxon>
        <taxon>Fungi</taxon>
        <taxon>Dikarya</taxon>
        <taxon>Ascomycota</taxon>
        <taxon>Pezizomycotina</taxon>
        <taxon>Eurotiomycetes</taxon>
        <taxon>Eurotiomycetidae</taxon>
        <taxon>Eurotiales</taxon>
        <taxon>Aspergillaceae</taxon>
        <taxon>Aspergillus</taxon>
        <taxon>Aspergillus subgen. Circumdati</taxon>
    </lineage>
</organism>
<name>Q0CZ61_ASPTN</name>
<dbReference type="SUPFAM" id="SSF51556">
    <property type="entry name" value="Metallo-dependent hydrolases"/>
    <property type="match status" value="1"/>
</dbReference>
<dbReference type="AlphaFoldDB" id="Q0CZ61"/>
<proteinExistence type="predicted"/>
<dbReference type="InterPro" id="IPR050287">
    <property type="entry name" value="MTA/SAH_deaminase"/>
</dbReference>
<dbReference type="InterPro" id="IPR006680">
    <property type="entry name" value="Amidohydro-rel"/>
</dbReference>
<dbReference type="PANTHER" id="PTHR43794">
    <property type="entry name" value="AMINOHYDROLASE SSNA-RELATED"/>
    <property type="match status" value="1"/>
</dbReference>
<evidence type="ECO:0000259" key="2">
    <source>
        <dbReference type="Pfam" id="PF01979"/>
    </source>
</evidence>
<dbReference type="Gene3D" id="3.20.20.140">
    <property type="entry name" value="Metal-dependent hydrolases"/>
    <property type="match status" value="1"/>
</dbReference>
<dbReference type="SUPFAM" id="SSF51338">
    <property type="entry name" value="Composite domain of metallo-dependent hydrolases"/>
    <property type="match status" value="1"/>
</dbReference>
<dbReference type="Gene3D" id="2.30.40.10">
    <property type="entry name" value="Urease, subunit C, domain 1"/>
    <property type="match status" value="1"/>
</dbReference>
<dbReference type="OMA" id="PWLKTLY"/>
<dbReference type="InterPro" id="IPR011059">
    <property type="entry name" value="Metal-dep_hydrolase_composite"/>
</dbReference>
<feature type="domain" description="Amidohydrolase-related" evidence="2">
    <location>
        <begin position="60"/>
        <end position="442"/>
    </location>
</feature>
<evidence type="ECO:0000313" key="4">
    <source>
        <dbReference type="Proteomes" id="UP000007963"/>
    </source>
</evidence>
<accession>Q0CZ61</accession>
<dbReference type="VEuPathDB" id="FungiDB:ATEG_01023"/>
<dbReference type="HOGENOM" id="CLU_012358_2_1_1"/>
<dbReference type="RefSeq" id="XP_001208388.1">
    <property type="nucleotide sequence ID" value="XM_001208388.1"/>
</dbReference>
<evidence type="ECO:0000313" key="3">
    <source>
        <dbReference type="EMBL" id="EAU37780.1"/>
    </source>
</evidence>
<evidence type="ECO:0000256" key="1">
    <source>
        <dbReference type="ARBA" id="ARBA00022801"/>
    </source>
</evidence>
<dbReference type="Proteomes" id="UP000007963">
    <property type="component" value="Unassembled WGS sequence"/>
</dbReference>
<dbReference type="GeneID" id="4315513"/>
<sequence length="524" mass="56814">MAQSHSTLFIHATIITVNSSREVIHDGYLLVENTRIAAIGKCPVPPDLTASKTIDCTGKIIIPGLINTHAHLVQSLLRGLAEDLPLHNWLCDAIWPLESVYDDRDGYHAARLTMAEMLKTGTTCFLDPMVTYRAGWENGKLVKFTETNRQLSITDPRDRDLLAMSIPALVQCHQEYHGACNGRLHVWGAAGTPRGAPASQYRELGETCASHGISITMHCAEAPRDRDIYHDTYQCTAMEFIRDTKICGQPVAPDESSPPGETERPRTTHHLVLAHMVNLDLDVDLPLLHSTNTSVAHNPSSNLKLASGVAPIPAMLSAPYSINVGLGTDGAPCANHYDMLQEMHLAAILHKGVCHDAAVIPASTALEMATINGAKALGLESEIGSLEVGKKADLVVLDPYGRGGLAAAPWYWDHRTGVSAVTTVVHGCTGRDVSMTMVDGRILVENGVLVDGGEQKEQDIVRQAQGAVQGILARCNATREETSQVKGTIGTGWTTQVVDRETPNYMSVEDHRVLPPLYILLHRS</sequence>
<dbReference type="OrthoDB" id="194468at2759"/>
<dbReference type="eggNOG" id="KOG3968">
    <property type="taxonomic scope" value="Eukaryota"/>
</dbReference>
<dbReference type="EMBL" id="CH476595">
    <property type="protein sequence ID" value="EAU37780.1"/>
    <property type="molecule type" value="Genomic_DNA"/>
</dbReference>
<dbReference type="PANTHER" id="PTHR43794:SF11">
    <property type="entry name" value="AMIDOHYDROLASE-RELATED DOMAIN-CONTAINING PROTEIN"/>
    <property type="match status" value="1"/>
</dbReference>
<reference evidence="4" key="1">
    <citation type="submission" date="2005-09" db="EMBL/GenBank/DDBJ databases">
        <title>Annotation of the Aspergillus terreus NIH2624 genome.</title>
        <authorList>
            <person name="Birren B.W."/>
            <person name="Lander E.S."/>
            <person name="Galagan J.E."/>
            <person name="Nusbaum C."/>
            <person name="Devon K."/>
            <person name="Henn M."/>
            <person name="Ma L.-J."/>
            <person name="Jaffe D.B."/>
            <person name="Butler J."/>
            <person name="Alvarez P."/>
            <person name="Gnerre S."/>
            <person name="Grabherr M."/>
            <person name="Kleber M."/>
            <person name="Mauceli E.W."/>
            <person name="Brockman W."/>
            <person name="Rounsley S."/>
            <person name="Young S.K."/>
            <person name="LaButti K."/>
            <person name="Pushparaj V."/>
            <person name="DeCaprio D."/>
            <person name="Crawford M."/>
            <person name="Koehrsen M."/>
            <person name="Engels R."/>
            <person name="Montgomery P."/>
            <person name="Pearson M."/>
            <person name="Howarth C."/>
            <person name="Larson L."/>
            <person name="Luoma S."/>
            <person name="White J."/>
            <person name="Alvarado L."/>
            <person name="Kodira C.D."/>
            <person name="Zeng Q."/>
            <person name="Oleary S."/>
            <person name="Yandava C."/>
            <person name="Denning D.W."/>
            <person name="Nierman W.C."/>
            <person name="Milne T."/>
            <person name="Madden K."/>
        </authorList>
    </citation>
    <scope>NUCLEOTIDE SEQUENCE [LARGE SCALE GENOMIC DNA]</scope>
    <source>
        <strain evidence="4">NIH 2624 / FGSC A1156</strain>
    </source>
</reference>
<gene>
    <name evidence="3" type="ORF">ATEG_01023</name>
</gene>
<dbReference type="CDD" id="cd01298">
    <property type="entry name" value="ATZ_TRZ_like"/>
    <property type="match status" value="1"/>
</dbReference>
<dbReference type="GO" id="GO:0016810">
    <property type="term" value="F:hydrolase activity, acting on carbon-nitrogen (but not peptide) bonds"/>
    <property type="evidence" value="ECO:0007669"/>
    <property type="project" value="InterPro"/>
</dbReference>